<dbReference type="SUPFAM" id="SSF56112">
    <property type="entry name" value="Protein kinase-like (PK-like)"/>
    <property type="match status" value="1"/>
</dbReference>
<dbReference type="GO" id="GO:0035556">
    <property type="term" value="P:intracellular signal transduction"/>
    <property type="evidence" value="ECO:0007669"/>
    <property type="project" value="UniProtKB-ARBA"/>
</dbReference>
<dbReference type="AlphaFoldDB" id="A0AAV5WAB5"/>
<dbReference type="InterPro" id="IPR011009">
    <property type="entry name" value="Kinase-like_dom_sf"/>
</dbReference>
<dbReference type="PROSITE" id="PS00107">
    <property type="entry name" value="PROTEIN_KINASE_ATP"/>
    <property type="match status" value="1"/>
</dbReference>
<dbReference type="Gene3D" id="1.10.510.10">
    <property type="entry name" value="Transferase(Phosphotransferase) domain 1"/>
    <property type="match status" value="1"/>
</dbReference>
<keyword evidence="1 7" id="KW-0723">Serine/threonine-protein kinase</keyword>
<dbReference type="InterPro" id="IPR008271">
    <property type="entry name" value="Ser/Thr_kinase_AS"/>
</dbReference>
<dbReference type="InterPro" id="IPR000719">
    <property type="entry name" value="Prot_kinase_dom"/>
</dbReference>
<feature type="domain" description="Protein kinase" evidence="8">
    <location>
        <begin position="149"/>
        <end position="411"/>
    </location>
</feature>
<keyword evidence="3 6" id="KW-0547">Nucleotide-binding</keyword>
<dbReference type="PANTHER" id="PTHR11584:SF369">
    <property type="entry name" value="MITOGEN-ACTIVATED PROTEIN KINASE KINASE KINASE 19-RELATED"/>
    <property type="match status" value="1"/>
</dbReference>
<sequence length="414" mass="46370">PDELNPVRSDEGFTEEEEAELTTHITQLVRKAERSRTSDKLTINIEYRNNNYVILLNVPPSIAAFNKELKKLFGRALSISVHNSKANLPFSVDSDASLHKVLDVFSQKNKTPSFNLADKNILEPSPVHVNWFHHPCLPGPSKPTTIYLPQIVRSLGEGSTAKVYLIRDAKTGALFAMKKLSNAEGKSAAREMEAFTTIKSRRLVSLVTAFHEEDYTKFIMEYLPGGSLDHVIKEGNKAHEFPPLSWDLISKYTREILEGMDDIHNAGYIHMDIKPLNLLLEIDGSLKITDFGSFAKIGTKSSFLGTHSYASPEAIANNTSWDSSTDIWSVGVTLLEMILGRVPWATNRREEMPLQVFCMMEKTILEELSELSLPAPLNEILERTLVIDPTSRSNATQLLSLFEQENQSSILGKL</sequence>
<comment type="similarity">
    <text evidence="7">Belongs to the protein kinase superfamily.</text>
</comment>
<organism evidence="9 10">
    <name type="scientific">Pristionchus fissidentatus</name>
    <dbReference type="NCBI Taxonomy" id="1538716"/>
    <lineage>
        <taxon>Eukaryota</taxon>
        <taxon>Metazoa</taxon>
        <taxon>Ecdysozoa</taxon>
        <taxon>Nematoda</taxon>
        <taxon>Chromadorea</taxon>
        <taxon>Rhabditida</taxon>
        <taxon>Rhabditina</taxon>
        <taxon>Diplogasteromorpha</taxon>
        <taxon>Diplogasteroidea</taxon>
        <taxon>Neodiplogasteridae</taxon>
        <taxon>Pristionchus</taxon>
    </lineage>
</organism>
<evidence type="ECO:0000256" key="7">
    <source>
        <dbReference type="RuleBase" id="RU000304"/>
    </source>
</evidence>
<dbReference type="PROSITE" id="PS00108">
    <property type="entry name" value="PROTEIN_KINASE_ST"/>
    <property type="match status" value="1"/>
</dbReference>
<evidence type="ECO:0000256" key="3">
    <source>
        <dbReference type="ARBA" id="ARBA00022741"/>
    </source>
</evidence>
<feature type="non-terminal residue" evidence="9">
    <location>
        <position position="1"/>
    </location>
</feature>
<dbReference type="Proteomes" id="UP001432322">
    <property type="component" value="Unassembled WGS sequence"/>
</dbReference>
<dbReference type="PANTHER" id="PTHR11584">
    <property type="entry name" value="SERINE/THREONINE PROTEIN KINASE"/>
    <property type="match status" value="1"/>
</dbReference>
<evidence type="ECO:0000313" key="10">
    <source>
        <dbReference type="Proteomes" id="UP001432322"/>
    </source>
</evidence>
<accession>A0AAV5WAB5</accession>
<evidence type="ECO:0000256" key="5">
    <source>
        <dbReference type="ARBA" id="ARBA00022840"/>
    </source>
</evidence>
<protein>
    <recommendedName>
        <fullName evidence="8">Protein kinase domain-containing protein</fullName>
    </recommendedName>
</protein>
<gene>
    <name evidence="9" type="ORF">PFISCL1PPCAC_19952</name>
</gene>
<keyword evidence="2" id="KW-0808">Transferase</keyword>
<reference evidence="9" key="1">
    <citation type="submission" date="2023-10" db="EMBL/GenBank/DDBJ databases">
        <title>Genome assembly of Pristionchus species.</title>
        <authorList>
            <person name="Yoshida K."/>
            <person name="Sommer R.J."/>
        </authorList>
    </citation>
    <scope>NUCLEOTIDE SEQUENCE</scope>
    <source>
        <strain evidence="9">RS5133</strain>
    </source>
</reference>
<evidence type="ECO:0000256" key="1">
    <source>
        <dbReference type="ARBA" id="ARBA00022527"/>
    </source>
</evidence>
<keyword evidence="4" id="KW-0418">Kinase</keyword>
<dbReference type="GO" id="GO:0005524">
    <property type="term" value="F:ATP binding"/>
    <property type="evidence" value="ECO:0007669"/>
    <property type="project" value="UniProtKB-UniRule"/>
</dbReference>
<keyword evidence="10" id="KW-1185">Reference proteome</keyword>
<name>A0AAV5WAB5_9BILA</name>
<evidence type="ECO:0000313" key="9">
    <source>
        <dbReference type="EMBL" id="GMT28655.1"/>
    </source>
</evidence>
<dbReference type="GO" id="GO:0004674">
    <property type="term" value="F:protein serine/threonine kinase activity"/>
    <property type="evidence" value="ECO:0007669"/>
    <property type="project" value="UniProtKB-KW"/>
</dbReference>
<proteinExistence type="inferred from homology"/>
<evidence type="ECO:0000259" key="8">
    <source>
        <dbReference type="PROSITE" id="PS50011"/>
    </source>
</evidence>
<keyword evidence="5 6" id="KW-0067">ATP-binding</keyword>
<evidence type="ECO:0000256" key="2">
    <source>
        <dbReference type="ARBA" id="ARBA00022679"/>
    </source>
</evidence>
<dbReference type="PROSITE" id="PS50011">
    <property type="entry name" value="PROTEIN_KINASE_DOM"/>
    <property type="match status" value="1"/>
</dbReference>
<evidence type="ECO:0000256" key="6">
    <source>
        <dbReference type="PROSITE-ProRule" id="PRU10141"/>
    </source>
</evidence>
<comment type="caution">
    <text evidence="9">The sequence shown here is derived from an EMBL/GenBank/DDBJ whole genome shotgun (WGS) entry which is preliminary data.</text>
</comment>
<dbReference type="EMBL" id="BTSY01000005">
    <property type="protein sequence ID" value="GMT28655.1"/>
    <property type="molecule type" value="Genomic_DNA"/>
</dbReference>
<dbReference type="Pfam" id="PF00069">
    <property type="entry name" value="Pkinase"/>
    <property type="match status" value="1"/>
</dbReference>
<evidence type="ECO:0000256" key="4">
    <source>
        <dbReference type="ARBA" id="ARBA00022777"/>
    </source>
</evidence>
<feature type="binding site" evidence="6">
    <location>
        <position position="178"/>
    </location>
    <ligand>
        <name>ATP</name>
        <dbReference type="ChEBI" id="CHEBI:30616"/>
    </ligand>
</feature>
<dbReference type="SMART" id="SM00220">
    <property type="entry name" value="S_TKc"/>
    <property type="match status" value="1"/>
</dbReference>
<dbReference type="InterPro" id="IPR017441">
    <property type="entry name" value="Protein_kinase_ATP_BS"/>
</dbReference>